<accession>A0A182JAU1</accession>
<reference evidence="1" key="1">
    <citation type="submission" date="2022-08" db="UniProtKB">
        <authorList>
            <consortium name="EnsemblMetazoa"/>
        </authorList>
    </citation>
    <scope>IDENTIFICATION</scope>
    <source>
        <strain evidence="1">EBRO</strain>
    </source>
</reference>
<proteinExistence type="predicted"/>
<sequence>MAHLKRPLSGWIGPGGKRRRFGVGVRYAASGGIALLMLLLGLLANFTVIGSEAPFGVVPFSCWIARSASERWSNRMKPTPFDRPVMLSHSMREVMICPSCWVMLFDSPDTYRLAPLIASELGRANDTLIVLFCSRNPLNVLIAFSASSGRWRNGRNKHRRGGFFTACQGSCVLHGASAHSHMTQFTPSYFADFYCVLSLLLLLVPPLLLLLLLLFLFFFTLATTGPRTDRRMELSLANSTHD</sequence>
<evidence type="ECO:0000313" key="1">
    <source>
        <dbReference type="EnsemblMetazoa" id="AATE014621-PA.1"/>
    </source>
</evidence>
<dbReference type="AlphaFoldDB" id="A0A182JAU1"/>
<name>A0A182JAU1_ANOAO</name>
<organism evidence="1">
    <name type="scientific">Anopheles atroparvus</name>
    <name type="common">European mosquito</name>
    <dbReference type="NCBI Taxonomy" id="41427"/>
    <lineage>
        <taxon>Eukaryota</taxon>
        <taxon>Metazoa</taxon>
        <taxon>Ecdysozoa</taxon>
        <taxon>Arthropoda</taxon>
        <taxon>Hexapoda</taxon>
        <taxon>Insecta</taxon>
        <taxon>Pterygota</taxon>
        <taxon>Neoptera</taxon>
        <taxon>Endopterygota</taxon>
        <taxon>Diptera</taxon>
        <taxon>Nematocera</taxon>
        <taxon>Culicoidea</taxon>
        <taxon>Culicidae</taxon>
        <taxon>Anophelinae</taxon>
        <taxon>Anopheles</taxon>
    </lineage>
</organism>
<dbReference type="VEuPathDB" id="VectorBase:AATE014621"/>
<dbReference type="EnsemblMetazoa" id="AATE014621-RA">
    <property type="protein sequence ID" value="AATE014621-PA.1"/>
    <property type="gene ID" value="AATE014621"/>
</dbReference>
<protein>
    <submittedName>
        <fullName evidence="1">Uncharacterized protein</fullName>
    </submittedName>
</protein>